<feature type="transmembrane region" description="Helical" evidence="1">
    <location>
        <begin position="389"/>
        <end position="409"/>
    </location>
</feature>
<gene>
    <name evidence="2" type="ORF">JOF39_001100</name>
</gene>
<dbReference type="RefSeq" id="WP_188949252.1">
    <property type="nucleotide sequence ID" value="NZ_BMPH01000013.1"/>
</dbReference>
<feature type="transmembrane region" description="Helical" evidence="1">
    <location>
        <begin position="176"/>
        <end position="199"/>
    </location>
</feature>
<feature type="transmembrane region" description="Helical" evidence="1">
    <location>
        <begin position="421"/>
        <end position="442"/>
    </location>
</feature>
<accession>A0ABS4XNC3</accession>
<evidence type="ECO:0000256" key="1">
    <source>
        <dbReference type="SAM" id="Phobius"/>
    </source>
</evidence>
<reference evidence="2 3" key="1">
    <citation type="submission" date="2021-03" db="EMBL/GenBank/DDBJ databases">
        <title>Sequencing the genomes of 1000 actinobacteria strains.</title>
        <authorList>
            <person name="Klenk H.-P."/>
        </authorList>
    </citation>
    <scope>NUCLEOTIDE SEQUENCE [LARGE SCALE GENOMIC DNA]</scope>
    <source>
        <strain evidence="2 3">DSM 20168</strain>
    </source>
</reference>
<comment type="caution">
    <text evidence="2">The sequence shown here is derived from an EMBL/GenBank/DDBJ whole genome shotgun (WGS) entry which is preliminary data.</text>
</comment>
<feature type="transmembrane region" description="Helical" evidence="1">
    <location>
        <begin position="76"/>
        <end position="98"/>
    </location>
</feature>
<feature type="transmembrane region" description="Helical" evidence="1">
    <location>
        <begin position="345"/>
        <end position="368"/>
    </location>
</feature>
<dbReference type="Proteomes" id="UP001195422">
    <property type="component" value="Unassembled WGS sequence"/>
</dbReference>
<evidence type="ECO:0000313" key="2">
    <source>
        <dbReference type="EMBL" id="MBP2398019.1"/>
    </source>
</evidence>
<feature type="transmembrane region" description="Helical" evidence="1">
    <location>
        <begin position="123"/>
        <end position="142"/>
    </location>
</feature>
<feature type="transmembrane region" description="Helical" evidence="1">
    <location>
        <begin position="303"/>
        <end position="325"/>
    </location>
</feature>
<evidence type="ECO:0000313" key="3">
    <source>
        <dbReference type="Proteomes" id="UP001195422"/>
    </source>
</evidence>
<keyword evidence="1" id="KW-0812">Transmembrane</keyword>
<sequence>MQGFSSAAIGLALIAGVIYLWLRAVARNRNTPALARAKSHSFWCALIAFFASTSTPDQPFWSIAADGSTQWPAENIWFSVLSPALWLGTVYLIGLYSWPRELKSVRSASLEPRSLTTPVPRRLLVTACLLAALSIASLWPMLSQPGFVPVPAIETVVAGELLSTDDQQGIMPGREAIAYTALQIIALMTSMAMIALVILRRSPLNGISHHDNQVLRATWLNRLLRTGGFLLAVAAVENLSFVVATPLGMGVHGVEPDSQWMMASNIFMLAVSAVMFFWGPKANFEGEPRRAACYAFGRARDHLLVMAFVATLVALLSVFLSSAAVEYVADEVDRWSRPIIGEHALATMFTLLVAALAYLLITCSLTAYGHLMAGAARQLPRLASRLPTYIYCVAGVVGTTGIVLLFAPPHDPHAMLVTAKTWETLAVVSALAAAVVGAIWWVRRCAVPWKLNAEEEIWYRQVLELRILRTSSSALLLMPTWAYDLGPAMVAIGLIPCCIPSMVVLNKPTASIPYRQPA</sequence>
<keyword evidence="3" id="KW-1185">Reference proteome</keyword>
<organism evidence="2 3">
    <name type="scientific">Glutamicibacter protophormiae</name>
    <name type="common">Brevibacterium protophormiae</name>
    <dbReference type="NCBI Taxonomy" id="37930"/>
    <lineage>
        <taxon>Bacteria</taxon>
        <taxon>Bacillati</taxon>
        <taxon>Actinomycetota</taxon>
        <taxon>Actinomycetes</taxon>
        <taxon>Micrococcales</taxon>
        <taxon>Micrococcaceae</taxon>
        <taxon>Glutamicibacter</taxon>
    </lineage>
</organism>
<keyword evidence="1" id="KW-1133">Transmembrane helix</keyword>
<feature type="transmembrane region" description="Helical" evidence="1">
    <location>
        <begin position="229"/>
        <end position="248"/>
    </location>
</feature>
<dbReference type="EMBL" id="JAGIOJ010000001">
    <property type="protein sequence ID" value="MBP2398019.1"/>
    <property type="molecule type" value="Genomic_DNA"/>
</dbReference>
<protein>
    <submittedName>
        <fullName evidence="2">Uncharacterized protein</fullName>
    </submittedName>
</protein>
<feature type="transmembrane region" description="Helical" evidence="1">
    <location>
        <begin position="260"/>
        <end position="279"/>
    </location>
</feature>
<feature type="transmembrane region" description="Helical" evidence="1">
    <location>
        <begin position="6"/>
        <end position="22"/>
    </location>
</feature>
<keyword evidence="1" id="KW-0472">Membrane</keyword>
<name>A0ABS4XNC3_GLUPR</name>
<feature type="transmembrane region" description="Helical" evidence="1">
    <location>
        <begin position="42"/>
        <end position="64"/>
    </location>
</feature>
<proteinExistence type="predicted"/>